<feature type="compositionally biased region" description="Basic and acidic residues" evidence="1">
    <location>
        <begin position="76"/>
        <end position="88"/>
    </location>
</feature>
<dbReference type="AlphaFoldDB" id="Q6Z1K2"/>
<gene>
    <name evidence="2" type="primary">OSJNBb0094P23.18</name>
</gene>
<sequence length="155" mass="16739">MRRRRRRHFCLGFATGGDGGRDLTALVAGHREAEAKDGMVSDGEAEDGAAHDKDEEKGVWEQAGTGEAEDENGTTGEERGVEAADRRPFPLQPMPHLRDGSRHATSMPHSGRYSSIDLANVCYAAEMEVNAVGNGLACQRWWRRAWSSGGSAGGK</sequence>
<evidence type="ECO:0000313" key="2">
    <source>
        <dbReference type="EMBL" id="BAD03570.1"/>
    </source>
</evidence>
<accession>Q6Z1K2</accession>
<protein>
    <submittedName>
        <fullName evidence="2">Uncharacterized protein</fullName>
    </submittedName>
</protein>
<reference evidence="3" key="1">
    <citation type="journal article" date="2005" name="Nature">
        <title>The map-based sequence of the rice genome.</title>
        <authorList>
            <consortium name="International rice genome sequencing project (IRGSP)"/>
            <person name="Matsumoto T."/>
            <person name="Wu J."/>
            <person name="Kanamori H."/>
            <person name="Katayose Y."/>
            <person name="Fujisawa M."/>
            <person name="Namiki N."/>
            <person name="Mizuno H."/>
            <person name="Yamamoto K."/>
            <person name="Antonio B.A."/>
            <person name="Baba T."/>
            <person name="Sakata K."/>
            <person name="Nagamura Y."/>
            <person name="Aoki H."/>
            <person name="Arikawa K."/>
            <person name="Arita K."/>
            <person name="Bito T."/>
            <person name="Chiden Y."/>
            <person name="Fujitsuka N."/>
            <person name="Fukunaka R."/>
            <person name="Hamada M."/>
            <person name="Harada C."/>
            <person name="Hayashi A."/>
            <person name="Hijishita S."/>
            <person name="Honda M."/>
            <person name="Hosokawa S."/>
            <person name="Ichikawa Y."/>
            <person name="Idonuma A."/>
            <person name="Iijima M."/>
            <person name="Ikeda M."/>
            <person name="Ikeno M."/>
            <person name="Ito K."/>
            <person name="Ito S."/>
            <person name="Ito T."/>
            <person name="Ito Y."/>
            <person name="Ito Y."/>
            <person name="Iwabuchi A."/>
            <person name="Kamiya K."/>
            <person name="Karasawa W."/>
            <person name="Kurita K."/>
            <person name="Katagiri S."/>
            <person name="Kikuta A."/>
            <person name="Kobayashi H."/>
            <person name="Kobayashi N."/>
            <person name="Machita K."/>
            <person name="Maehara T."/>
            <person name="Masukawa M."/>
            <person name="Mizubayashi T."/>
            <person name="Mukai Y."/>
            <person name="Nagasaki H."/>
            <person name="Nagata Y."/>
            <person name="Naito S."/>
            <person name="Nakashima M."/>
            <person name="Nakama Y."/>
            <person name="Nakamichi Y."/>
            <person name="Nakamura M."/>
            <person name="Meguro A."/>
            <person name="Negishi M."/>
            <person name="Ohta I."/>
            <person name="Ohta T."/>
            <person name="Okamoto M."/>
            <person name="Ono N."/>
            <person name="Saji S."/>
            <person name="Sakaguchi M."/>
            <person name="Sakai K."/>
            <person name="Shibata M."/>
            <person name="Shimokawa T."/>
            <person name="Song J."/>
            <person name="Takazaki Y."/>
            <person name="Terasawa K."/>
            <person name="Tsugane M."/>
            <person name="Tsuji K."/>
            <person name="Ueda S."/>
            <person name="Waki K."/>
            <person name="Yamagata H."/>
            <person name="Yamamoto M."/>
            <person name="Yamamoto S."/>
            <person name="Yamane H."/>
            <person name="Yoshiki S."/>
            <person name="Yoshihara R."/>
            <person name="Yukawa K."/>
            <person name="Zhong H."/>
            <person name="Yano M."/>
            <person name="Yuan Q."/>
            <person name="Ouyang S."/>
            <person name="Liu J."/>
            <person name="Jones K.M."/>
            <person name="Gansberger K."/>
            <person name="Moffat K."/>
            <person name="Hill J."/>
            <person name="Bera J."/>
            <person name="Fadrosh D."/>
            <person name="Jin S."/>
            <person name="Johri S."/>
            <person name="Kim M."/>
            <person name="Overton L."/>
            <person name="Reardon M."/>
            <person name="Tsitrin T."/>
            <person name="Vuong H."/>
            <person name="Weaver B."/>
            <person name="Ciecko A."/>
            <person name="Tallon L."/>
            <person name="Jackson J."/>
            <person name="Pai G."/>
            <person name="Aken S.V."/>
            <person name="Utterback T."/>
            <person name="Reidmuller S."/>
            <person name="Feldblyum T."/>
            <person name="Hsiao J."/>
            <person name="Zismann V."/>
            <person name="Iobst S."/>
            <person name="de Vazeille A.R."/>
            <person name="Buell C.R."/>
            <person name="Ying K."/>
            <person name="Li Y."/>
            <person name="Lu T."/>
            <person name="Huang Y."/>
            <person name="Zhao Q."/>
            <person name="Feng Q."/>
            <person name="Zhang L."/>
            <person name="Zhu J."/>
            <person name="Weng Q."/>
            <person name="Mu J."/>
            <person name="Lu Y."/>
            <person name="Fan D."/>
            <person name="Liu Y."/>
            <person name="Guan J."/>
            <person name="Zhang Y."/>
            <person name="Yu S."/>
            <person name="Liu X."/>
            <person name="Zhang Y."/>
            <person name="Hong G."/>
            <person name="Han B."/>
            <person name="Choisne N."/>
            <person name="Demange N."/>
            <person name="Orjeda G."/>
            <person name="Samain S."/>
            <person name="Cattolico L."/>
            <person name="Pelletier E."/>
            <person name="Couloux A."/>
            <person name="Segurens B."/>
            <person name="Wincker P."/>
            <person name="D'Hont A."/>
            <person name="Scarpelli C."/>
            <person name="Weissenbach J."/>
            <person name="Salanoubat M."/>
            <person name="Quetier F."/>
            <person name="Yu Y."/>
            <person name="Kim H.R."/>
            <person name="Rambo T."/>
            <person name="Currie J."/>
            <person name="Collura K."/>
            <person name="Luo M."/>
            <person name="Yang T."/>
            <person name="Ammiraju J.S.S."/>
            <person name="Engler F."/>
            <person name="Soderlund C."/>
            <person name="Wing R.A."/>
            <person name="Palmer L.E."/>
            <person name="de la Bastide M."/>
            <person name="Spiegel L."/>
            <person name="Nascimento L."/>
            <person name="Zutavern T."/>
            <person name="O'Shaughnessy A."/>
            <person name="Dike S."/>
            <person name="Dedhia N."/>
            <person name="Preston R."/>
            <person name="Balija V."/>
            <person name="McCombie W.R."/>
            <person name="Chow T."/>
            <person name="Chen H."/>
            <person name="Chung M."/>
            <person name="Chen C."/>
            <person name="Shaw J."/>
            <person name="Wu H."/>
            <person name="Hsiao K."/>
            <person name="Chao Y."/>
            <person name="Chu M."/>
            <person name="Cheng C."/>
            <person name="Hour A."/>
            <person name="Lee P."/>
            <person name="Lin S."/>
            <person name="Lin Y."/>
            <person name="Liou J."/>
            <person name="Liu S."/>
            <person name="Hsing Y."/>
            <person name="Raghuvanshi S."/>
            <person name="Mohanty A."/>
            <person name="Bharti A.K."/>
            <person name="Gaur A."/>
            <person name="Gupta V."/>
            <person name="Kumar D."/>
            <person name="Ravi V."/>
            <person name="Vij S."/>
            <person name="Kapur A."/>
            <person name="Khurana P."/>
            <person name="Khurana P."/>
            <person name="Khurana J.P."/>
            <person name="Tyagi A.K."/>
            <person name="Gaikwad K."/>
            <person name="Singh A."/>
            <person name="Dalal V."/>
            <person name="Srivastava S."/>
            <person name="Dixit A."/>
            <person name="Pal A.K."/>
            <person name="Ghazi I.A."/>
            <person name="Yadav M."/>
            <person name="Pandit A."/>
            <person name="Bhargava A."/>
            <person name="Sureshbabu K."/>
            <person name="Batra K."/>
            <person name="Sharma T.R."/>
            <person name="Mohapatra T."/>
            <person name="Singh N.K."/>
            <person name="Messing J."/>
            <person name="Nelson A.B."/>
            <person name="Fuks G."/>
            <person name="Kavchok S."/>
            <person name="Keizer G."/>
            <person name="Linton E."/>
            <person name="Llaca V."/>
            <person name="Song R."/>
            <person name="Tanyolac B."/>
            <person name="Young S."/>
            <person name="Ho-Il K."/>
            <person name="Hahn J.H."/>
            <person name="Sangsakoo G."/>
            <person name="Vanavichit A."/>
            <person name="de Mattos Luiz.A.T."/>
            <person name="Zimmer P.D."/>
            <person name="Malone G."/>
            <person name="Dellagostin O."/>
            <person name="de Oliveira A.C."/>
            <person name="Bevan M."/>
            <person name="Bancroft I."/>
            <person name="Minx P."/>
            <person name="Cordum H."/>
            <person name="Wilson R."/>
            <person name="Cheng Z."/>
            <person name="Jin W."/>
            <person name="Jiang J."/>
            <person name="Leong S.A."/>
            <person name="Iwama H."/>
            <person name="Gojobori T."/>
            <person name="Itoh T."/>
            <person name="Niimura Y."/>
            <person name="Fujii Y."/>
            <person name="Habara T."/>
            <person name="Sakai H."/>
            <person name="Sato Y."/>
            <person name="Wilson G."/>
            <person name="Kumar K."/>
            <person name="McCouch S."/>
            <person name="Juretic N."/>
            <person name="Hoen D."/>
            <person name="Wright S."/>
            <person name="Bruskiewich R."/>
            <person name="Bureau T."/>
            <person name="Miyao A."/>
            <person name="Hirochika H."/>
            <person name="Nishikawa T."/>
            <person name="Kadowaki K."/>
            <person name="Sugiura M."/>
            <person name="Burr B."/>
            <person name="Sasaki T."/>
        </authorList>
    </citation>
    <scope>NUCLEOTIDE SEQUENCE [LARGE SCALE GENOMIC DNA]</scope>
    <source>
        <strain evidence="3">cv. Nipponbare</strain>
    </source>
</reference>
<dbReference type="EMBL" id="AP005416">
    <property type="protein sequence ID" value="BAD03570.1"/>
    <property type="molecule type" value="Genomic_DNA"/>
</dbReference>
<feature type="compositionally biased region" description="Basic and acidic residues" evidence="1">
    <location>
        <begin position="48"/>
        <end position="59"/>
    </location>
</feature>
<evidence type="ECO:0000256" key="1">
    <source>
        <dbReference type="SAM" id="MobiDB-lite"/>
    </source>
</evidence>
<evidence type="ECO:0000313" key="3">
    <source>
        <dbReference type="Proteomes" id="UP000000763"/>
    </source>
</evidence>
<reference evidence="3" key="2">
    <citation type="journal article" date="2008" name="Nucleic Acids Res.">
        <title>The rice annotation project database (RAP-DB): 2008 update.</title>
        <authorList>
            <consortium name="The rice annotation project (RAP)"/>
        </authorList>
    </citation>
    <scope>GENOME REANNOTATION</scope>
    <source>
        <strain evidence="3">cv. Nipponbare</strain>
    </source>
</reference>
<proteinExistence type="predicted"/>
<name>Q6Z1K2_ORYSJ</name>
<feature type="region of interest" description="Disordered" evidence="1">
    <location>
        <begin position="33"/>
        <end position="108"/>
    </location>
</feature>
<organism evidence="2 3">
    <name type="scientific">Oryza sativa subsp. japonica</name>
    <name type="common">Rice</name>
    <dbReference type="NCBI Taxonomy" id="39947"/>
    <lineage>
        <taxon>Eukaryota</taxon>
        <taxon>Viridiplantae</taxon>
        <taxon>Streptophyta</taxon>
        <taxon>Embryophyta</taxon>
        <taxon>Tracheophyta</taxon>
        <taxon>Spermatophyta</taxon>
        <taxon>Magnoliopsida</taxon>
        <taxon>Liliopsida</taxon>
        <taxon>Poales</taxon>
        <taxon>Poaceae</taxon>
        <taxon>BOP clade</taxon>
        <taxon>Oryzoideae</taxon>
        <taxon>Oryzeae</taxon>
        <taxon>Oryzinae</taxon>
        <taxon>Oryza</taxon>
        <taxon>Oryza sativa</taxon>
    </lineage>
</organism>
<dbReference type="Proteomes" id="UP000000763">
    <property type="component" value="Chromosome 8"/>
</dbReference>